<dbReference type="Pfam" id="PF07394">
    <property type="entry name" value="DUF1501"/>
    <property type="match status" value="1"/>
</dbReference>
<dbReference type="InterPro" id="IPR010869">
    <property type="entry name" value="DUF1501"/>
</dbReference>
<accession>A0A7S7SPM7</accession>
<name>A0A7S7SPM7_PALFE</name>
<dbReference type="SUPFAM" id="SSF53649">
    <property type="entry name" value="Alkaline phosphatase-like"/>
    <property type="match status" value="1"/>
</dbReference>
<evidence type="ECO:0000313" key="3">
    <source>
        <dbReference type="Proteomes" id="UP000593892"/>
    </source>
</evidence>
<dbReference type="RefSeq" id="WP_194453415.1">
    <property type="nucleotide sequence ID" value="NZ_CP063849.1"/>
</dbReference>
<dbReference type="PANTHER" id="PTHR43737">
    <property type="entry name" value="BLL7424 PROTEIN"/>
    <property type="match status" value="1"/>
</dbReference>
<proteinExistence type="predicted"/>
<dbReference type="AlphaFoldDB" id="A0A7S7SPM7"/>
<keyword evidence="3" id="KW-1185">Reference proteome</keyword>
<sequence length="452" mass="50251">MTRRDLLKTMGAGFPMAAFAQVATDPMAPKATHFPARAKHVIFLFLNGGPSQVDTFDPKPDLQRMHGKPMPTPNLKSERKTGNLLGSPFTFKKYGQSGIEVSEIFSEVGSVIDDFCVIRSMHTERPNHEPSLLLTNCGQRLPGHPSMGSWVTYGLGTENRNLPGFVVLCPGLPVLGPILWTSSYLPGVYQGAYIPNNEKEVDKLVPNLHNTRWKPEDQKRQLDLLGQLNRLQTQREGDDPQLEAGIQSMEIAYRMQTEAAEAFDISKEPEKVRETYGDGDFARGCLMAARLVERGVRMVQVYFGDDQPWDSHEDILDHRRLARLADKPIAALIRDLKQRGLLNETVVVVTGEFGRTPATEVSGLVKVQNGRDHNNHGYSSLVAGGGFRGGMVYGATDEFGFKAVENPVDVHDLHATILHQLGLDHTRLTYRYSGRDFRLTDVHGNLIKAIIS</sequence>
<feature type="chain" id="PRO_5032518227" evidence="1">
    <location>
        <begin position="21"/>
        <end position="452"/>
    </location>
</feature>
<dbReference type="KEGG" id="pfer:IRI77_18015"/>
<evidence type="ECO:0000313" key="2">
    <source>
        <dbReference type="EMBL" id="QOY91761.1"/>
    </source>
</evidence>
<dbReference type="Proteomes" id="UP000593892">
    <property type="component" value="Chromosome"/>
</dbReference>
<dbReference type="EMBL" id="CP063849">
    <property type="protein sequence ID" value="QOY91761.1"/>
    <property type="molecule type" value="Genomic_DNA"/>
</dbReference>
<dbReference type="InterPro" id="IPR017850">
    <property type="entry name" value="Alkaline_phosphatase_core_sf"/>
</dbReference>
<dbReference type="Gene3D" id="3.40.720.10">
    <property type="entry name" value="Alkaline Phosphatase, subunit A"/>
    <property type="match status" value="1"/>
</dbReference>
<dbReference type="PANTHER" id="PTHR43737:SF1">
    <property type="entry name" value="DUF1501 DOMAIN-CONTAINING PROTEIN"/>
    <property type="match status" value="1"/>
</dbReference>
<keyword evidence="1" id="KW-0732">Signal</keyword>
<organism evidence="2 3">
    <name type="scientific">Paludibaculum fermentans</name>
    <dbReference type="NCBI Taxonomy" id="1473598"/>
    <lineage>
        <taxon>Bacteria</taxon>
        <taxon>Pseudomonadati</taxon>
        <taxon>Acidobacteriota</taxon>
        <taxon>Terriglobia</taxon>
        <taxon>Bryobacterales</taxon>
        <taxon>Bryobacteraceae</taxon>
        <taxon>Paludibaculum</taxon>
    </lineage>
</organism>
<gene>
    <name evidence="2" type="ORF">IRI77_18015</name>
</gene>
<reference evidence="2 3" key="1">
    <citation type="submission" date="2020-10" db="EMBL/GenBank/DDBJ databases">
        <title>Complete genome sequence of Paludibaculum fermentans P105T, a facultatively anaerobic acidobacterium capable of dissimilatory Fe(III) reduction.</title>
        <authorList>
            <person name="Dedysh S.N."/>
            <person name="Beletsky A.V."/>
            <person name="Kulichevskaya I.S."/>
            <person name="Mardanov A.V."/>
            <person name="Ravin N.V."/>
        </authorList>
    </citation>
    <scope>NUCLEOTIDE SEQUENCE [LARGE SCALE GENOMIC DNA]</scope>
    <source>
        <strain evidence="2 3">P105</strain>
    </source>
</reference>
<feature type="signal peptide" evidence="1">
    <location>
        <begin position="1"/>
        <end position="20"/>
    </location>
</feature>
<protein>
    <submittedName>
        <fullName evidence="2">DUF1501 domain-containing protein</fullName>
    </submittedName>
</protein>
<evidence type="ECO:0000256" key="1">
    <source>
        <dbReference type="SAM" id="SignalP"/>
    </source>
</evidence>